<feature type="short sequence motif" description="RDXXRA motif of the pArg binding pocket involved in allosteric regulation" evidence="5">
    <location>
        <begin position="328"/>
        <end position="333"/>
    </location>
</feature>
<dbReference type="EC" id="2.7.14.1" evidence="5"/>
<organism evidence="9 10">
    <name type="scientific">Anaerovirgula multivorans</name>
    <dbReference type="NCBI Taxonomy" id="312168"/>
    <lineage>
        <taxon>Bacteria</taxon>
        <taxon>Bacillati</taxon>
        <taxon>Bacillota</taxon>
        <taxon>Clostridia</taxon>
        <taxon>Peptostreptococcales</taxon>
        <taxon>Natronincolaceae</taxon>
        <taxon>Anaerovirgula</taxon>
    </lineage>
</organism>
<keyword evidence="2 5" id="KW-0547">Nucleotide-binding</keyword>
<feature type="binding site" evidence="5 6">
    <location>
        <begin position="17"/>
        <end position="21"/>
    </location>
    <ligand>
        <name>ATP</name>
        <dbReference type="ChEBI" id="CHEBI:30616"/>
    </ligand>
</feature>
<evidence type="ECO:0000313" key="9">
    <source>
        <dbReference type="EMBL" id="SNS38316.1"/>
    </source>
</evidence>
<dbReference type="InterPro" id="IPR023660">
    <property type="entry name" value="Arg_Kinase"/>
</dbReference>
<reference evidence="9 10" key="1">
    <citation type="submission" date="2017-06" db="EMBL/GenBank/DDBJ databases">
        <authorList>
            <person name="Kim H.J."/>
            <person name="Triplett B.A."/>
        </authorList>
    </citation>
    <scope>NUCLEOTIDE SEQUENCE [LARGE SCALE GENOMIC DNA]</scope>
    <source>
        <strain evidence="9 10">SCA</strain>
    </source>
</reference>
<evidence type="ECO:0000256" key="6">
    <source>
        <dbReference type="PROSITE-ProRule" id="PRU00843"/>
    </source>
</evidence>
<dbReference type="InterPro" id="IPR022415">
    <property type="entry name" value="ATP-guanido_PTrfase_AS"/>
</dbReference>
<dbReference type="PROSITE" id="PS51510">
    <property type="entry name" value="PHOSPHAGEN_KINASE_C"/>
    <property type="match status" value="1"/>
</dbReference>
<feature type="binding site" evidence="5 6">
    <location>
        <position position="82"/>
    </location>
    <ligand>
        <name>ATP</name>
        <dbReference type="ChEBI" id="CHEBI:30616"/>
    </ligand>
</feature>
<feature type="binding site" evidence="5 6">
    <location>
        <begin position="198"/>
        <end position="203"/>
    </location>
    <ligand>
        <name>ATP</name>
        <dbReference type="ChEBI" id="CHEBI:30616"/>
    </ligand>
</feature>
<feature type="domain" description="Phosphagen kinase C-terminal" evidence="8">
    <location>
        <begin position="14"/>
        <end position="245"/>
    </location>
</feature>
<dbReference type="InterPro" id="IPR000749">
    <property type="entry name" value="ATP-guanido_PTrfase"/>
</dbReference>
<dbReference type="GO" id="GO:0005524">
    <property type="term" value="F:ATP binding"/>
    <property type="evidence" value="ECO:0007669"/>
    <property type="project" value="UniProtKB-UniRule"/>
</dbReference>
<evidence type="ECO:0000256" key="1">
    <source>
        <dbReference type="ARBA" id="ARBA00022679"/>
    </source>
</evidence>
<dbReference type="EMBL" id="FZOJ01000009">
    <property type="protein sequence ID" value="SNS38316.1"/>
    <property type="molecule type" value="Genomic_DNA"/>
</dbReference>
<dbReference type="CDD" id="cd07930">
    <property type="entry name" value="bacterial_phosphagen_kinase"/>
    <property type="match status" value="1"/>
</dbReference>
<dbReference type="HAMAP" id="MF_00602">
    <property type="entry name" value="Prot_Arg_kinase"/>
    <property type="match status" value="1"/>
</dbReference>
<name>A0A239E0U6_9FIRM</name>
<dbReference type="RefSeq" id="WP_089282881.1">
    <property type="nucleotide sequence ID" value="NZ_FZOJ01000009.1"/>
</dbReference>
<evidence type="ECO:0000256" key="7">
    <source>
        <dbReference type="RuleBase" id="RU000505"/>
    </source>
</evidence>
<comment type="activity regulation">
    <text evidence="5">Appears to be allosterically activated by the binding of pArg-containing polypeptides to the pArg-binding pocket localized in the C-terminal domain of McsB.</text>
</comment>
<dbReference type="InterPro" id="IPR022414">
    <property type="entry name" value="ATP-guanido_PTrfase_cat"/>
</dbReference>
<dbReference type="PROSITE" id="PS00112">
    <property type="entry name" value="PHOSPHAGEN_KINASE"/>
    <property type="match status" value="1"/>
</dbReference>
<dbReference type="Proteomes" id="UP000198304">
    <property type="component" value="Unassembled WGS sequence"/>
</dbReference>
<dbReference type="Pfam" id="PF00217">
    <property type="entry name" value="ATP-gua_Ptrans"/>
    <property type="match status" value="1"/>
</dbReference>
<dbReference type="InterPro" id="IPR014746">
    <property type="entry name" value="Gln_synth/guanido_kin_cat_dom"/>
</dbReference>
<dbReference type="AlphaFoldDB" id="A0A239E0U6"/>
<feature type="binding site" evidence="5 6">
    <location>
        <begin position="167"/>
        <end position="171"/>
    </location>
    <ligand>
        <name>ATP</name>
        <dbReference type="ChEBI" id="CHEBI:30616"/>
    </ligand>
</feature>
<dbReference type="OrthoDB" id="9791353at2"/>
<evidence type="ECO:0000259" key="8">
    <source>
        <dbReference type="PROSITE" id="PS51510"/>
    </source>
</evidence>
<dbReference type="GO" id="GO:1990424">
    <property type="term" value="F:protein arginine kinase activity"/>
    <property type="evidence" value="ECO:0007669"/>
    <property type="project" value="UniProtKB-EC"/>
</dbReference>
<dbReference type="PANTHER" id="PTHR11547">
    <property type="entry name" value="ARGININE OR CREATINE KINASE"/>
    <property type="match status" value="1"/>
</dbReference>
<dbReference type="GO" id="GO:0005615">
    <property type="term" value="C:extracellular space"/>
    <property type="evidence" value="ECO:0007669"/>
    <property type="project" value="TreeGrafter"/>
</dbReference>
<accession>A0A239E0U6</accession>
<evidence type="ECO:0000313" key="10">
    <source>
        <dbReference type="Proteomes" id="UP000198304"/>
    </source>
</evidence>
<evidence type="ECO:0000256" key="3">
    <source>
        <dbReference type="ARBA" id="ARBA00022777"/>
    </source>
</evidence>
<dbReference type="NCBIfam" id="NF002194">
    <property type="entry name" value="PRK01059.1-4"/>
    <property type="match status" value="1"/>
</dbReference>
<dbReference type="GO" id="GO:0046314">
    <property type="term" value="P:phosphocreatine biosynthetic process"/>
    <property type="evidence" value="ECO:0007669"/>
    <property type="project" value="InterPro"/>
</dbReference>
<proteinExistence type="inferred from homology"/>
<evidence type="ECO:0000256" key="5">
    <source>
        <dbReference type="HAMAP-Rule" id="MF_00602"/>
    </source>
</evidence>
<comment type="catalytic activity">
    <reaction evidence="5">
        <text>L-arginyl-[protein] + ATP = N(omega)-phospho-L-arginyl-[protein] + ADP + H(+)</text>
        <dbReference type="Rhea" id="RHEA:43384"/>
        <dbReference type="Rhea" id="RHEA-COMP:10532"/>
        <dbReference type="Rhea" id="RHEA-COMP:10533"/>
        <dbReference type="ChEBI" id="CHEBI:15378"/>
        <dbReference type="ChEBI" id="CHEBI:29965"/>
        <dbReference type="ChEBI" id="CHEBI:30616"/>
        <dbReference type="ChEBI" id="CHEBI:83226"/>
        <dbReference type="ChEBI" id="CHEBI:456216"/>
        <dbReference type="EC" id="2.7.14.1"/>
    </reaction>
</comment>
<sequence>MTGWLKETGPQSDIVISSRVRTARNIEEIPFPHSLSEISAKEVVEKVYHGILVGNTGFKDDFKLIAIKDLEEIDRLNYIEKHLISPDLAKNTVIGNILINTEETISIMINEEDHIRIQCLLPGLQLDQALDVADKIDDLLEEKINYAFDEELGYLTACPTNLGTGIRASVMLHLPALSLTGYIQAVLRAAGQIGLAVRGIYGEGTEFLGNLYQISNQVTLGVTEREIIRNLHDVTMQITEKERAARKNLLNTKKIELEDRVFRSFGILKNARKITGNEAMQLISDVKLGASLGLIEEVKIEKINSLITMIQPGFLQKHYKTSLNSIDRDIKRAELIRNTL</sequence>
<dbReference type="Gene3D" id="3.30.590.10">
    <property type="entry name" value="Glutamine synthetase/guanido kinase, catalytic domain"/>
    <property type="match status" value="1"/>
</dbReference>
<comment type="similarity">
    <text evidence="5 6 7">Belongs to the ATP:guanido phosphotransferase family.</text>
</comment>
<keyword evidence="3 5" id="KW-0418">Kinase</keyword>
<keyword evidence="1 5" id="KW-0808">Transferase</keyword>
<protein>
    <recommendedName>
        <fullName evidence="5">Protein-arginine kinase</fullName>
        <ecNumber evidence="5">2.7.14.1</ecNumber>
    </recommendedName>
</protein>
<dbReference type="PANTHER" id="PTHR11547:SF38">
    <property type="entry name" value="ARGININE KINASE 1-RELATED"/>
    <property type="match status" value="1"/>
</dbReference>
<dbReference type="GO" id="GO:0004111">
    <property type="term" value="F:creatine kinase activity"/>
    <property type="evidence" value="ECO:0007669"/>
    <property type="project" value="InterPro"/>
</dbReference>
<gene>
    <name evidence="5" type="primary">mcsB</name>
    <name evidence="9" type="ORF">SAMN05446037_10099</name>
</gene>
<keyword evidence="4 5" id="KW-0067">ATP-binding</keyword>
<feature type="binding site" evidence="5 6">
    <location>
        <position position="116"/>
    </location>
    <ligand>
        <name>ATP</name>
        <dbReference type="ChEBI" id="CHEBI:30616"/>
    </ligand>
</feature>
<comment type="function">
    <text evidence="5">Catalyzes the specific phosphorylation of arginine residues in proteins.</text>
</comment>
<keyword evidence="5" id="KW-0021">Allosteric enzyme</keyword>
<evidence type="ECO:0000256" key="4">
    <source>
        <dbReference type="ARBA" id="ARBA00022840"/>
    </source>
</evidence>
<evidence type="ECO:0000256" key="2">
    <source>
        <dbReference type="ARBA" id="ARBA00022741"/>
    </source>
</evidence>
<keyword evidence="10" id="KW-1185">Reference proteome</keyword>
<dbReference type="SUPFAM" id="SSF55931">
    <property type="entry name" value="Glutamine synthetase/guanido kinase"/>
    <property type="match status" value="1"/>
</dbReference>